<accession>A0A5C3N1B9</accession>
<name>A0A5C3N1B9_9AGAM</name>
<keyword evidence="2" id="KW-1185">Reference proteome</keyword>
<reference evidence="1 2" key="1">
    <citation type="journal article" date="2019" name="Nat. Ecol. Evol.">
        <title>Megaphylogeny resolves global patterns of mushroom evolution.</title>
        <authorList>
            <person name="Varga T."/>
            <person name="Krizsan K."/>
            <person name="Foldi C."/>
            <person name="Dima B."/>
            <person name="Sanchez-Garcia M."/>
            <person name="Sanchez-Ramirez S."/>
            <person name="Szollosi G.J."/>
            <person name="Szarkandi J.G."/>
            <person name="Papp V."/>
            <person name="Albert L."/>
            <person name="Andreopoulos W."/>
            <person name="Angelini C."/>
            <person name="Antonin V."/>
            <person name="Barry K.W."/>
            <person name="Bougher N.L."/>
            <person name="Buchanan P."/>
            <person name="Buyck B."/>
            <person name="Bense V."/>
            <person name="Catcheside P."/>
            <person name="Chovatia M."/>
            <person name="Cooper J."/>
            <person name="Damon W."/>
            <person name="Desjardin D."/>
            <person name="Finy P."/>
            <person name="Geml J."/>
            <person name="Haridas S."/>
            <person name="Hughes K."/>
            <person name="Justo A."/>
            <person name="Karasinski D."/>
            <person name="Kautmanova I."/>
            <person name="Kiss B."/>
            <person name="Kocsube S."/>
            <person name="Kotiranta H."/>
            <person name="LaButti K.M."/>
            <person name="Lechner B.E."/>
            <person name="Liimatainen K."/>
            <person name="Lipzen A."/>
            <person name="Lukacs Z."/>
            <person name="Mihaltcheva S."/>
            <person name="Morgado L.N."/>
            <person name="Niskanen T."/>
            <person name="Noordeloos M.E."/>
            <person name="Ohm R.A."/>
            <person name="Ortiz-Santana B."/>
            <person name="Ovrebo C."/>
            <person name="Racz N."/>
            <person name="Riley R."/>
            <person name="Savchenko A."/>
            <person name="Shiryaev A."/>
            <person name="Soop K."/>
            <person name="Spirin V."/>
            <person name="Szebenyi C."/>
            <person name="Tomsovsky M."/>
            <person name="Tulloss R.E."/>
            <person name="Uehling J."/>
            <person name="Grigoriev I.V."/>
            <person name="Vagvolgyi C."/>
            <person name="Papp T."/>
            <person name="Martin F.M."/>
            <person name="Miettinen O."/>
            <person name="Hibbett D.S."/>
            <person name="Nagy L.G."/>
        </authorList>
    </citation>
    <scope>NUCLEOTIDE SEQUENCE [LARGE SCALE GENOMIC DNA]</scope>
    <source>
        <strain evidence="1 2">OMC1185</strain>
    </source>
</reference>
<dbReference type="EMBL" id="ML213511">
    <property type="protein sequence ID" value="TFK51529.1"/>
    <property type="molecule type" value="Genomic_DNA"/>
</dbReference>
<proteinExistence type="predicted"/>
<evidence type="ECO:0000313" key="1">
    <source>
        <dbReference type="EMBL" id="TFK51529.1"/>
    </source>
</evidence>
<dbReference type="Proteomes" id="UP000305948">
    <property type="component" value="Unassembled WGS sequence"/>
</dbReference>
<sequence>MSLAWGVPYPSRTPSEVAALTEVWYGHCDAALASPLTAGHTLQFAGIPTFDFLSSSLYRVTCASYLGQPLAPVNDMTSDAYHLGPRRQYFKTLRLDAQSMPNFKLILTEPLSTGRDKYSQVWKAEAIGSGGDPLPLDPGTLMQEEVSHREAWAYERLRPAQGTIVPYSYGFYNGRVLGRYAATYGGHENQEETEKLMTTMTEVAYALHVLGVAHCDWSCRNIRVSPHGRVVIFDFGMAMSVEDLRAKNPSPLSMDAGSLFPCLHYVAIPLQVAQWSEKVREDPNVLWGRPMRDMDWLDYDSWITPYYR</sequence>
<dbReference type="SUPFAM" id="SSF56112">
    <property type="entry name" value="Protein kinase-like (PK-like)"/>
    <property type="match status" value="1"/>
</dbReference>
<dbReference type="Gene3D" id="1.10.510.10">
    <property type="entry name" value="Transferase(Phosphotransferase) domain 1"/>
    <property type="match status" value="1"/>
</dbReference>
<evidence type="ECO:0008006" key="3">
    <source>
        <dbReference type="Google" id="ProtNLM"/>
    </source>
</evidence>
<organism evidence="1 2">
    <name type="scientific">Heliocybe sulcata</name>
    <dbReference type="NCBI Taxonomy" id="5364"/>
    <lineage>
        <taxon>Eukaryota</taxon>
        <taxon>Fungi</taxon>
        <taxon>Dikarya</taxon>
        <taxon>Basidiomycota</taxon>
        <taxon>Agaricomycotina</taxon>
        <taxon>Agaricomycetes</taxon>
        <taxon>Gloeophyllales</taxon>
        <taxon>Gloeophyllaceae</taxon>
        <taxon>Heliocybe</taxon>
    </lineage>
</organism>
<dbReference type="InterPro" id="IPR011009">
    <property type="entry name" value="Kinase-like_dom_sf"/>
</dbReference>
<gene>
    <name evidence="1" type="ORF">OE88DRAFT_1725853</name>
</gene>
<dbReference type="OrthoDB" id="4185642at2759"/>
<dbReference type="AlphaFoldDB" id="A0A5C3N1B9"/>
<evidence type="ECO:0000313" key="2">
    <source>
        <dbReference type="Proteomes" id="UP000305948"/>
    </source>
</evidence>
<protein>
    <recommendedName>
        <fullName evidence="3">Protein kinase domain-containing protein</fullName>
    </recommendedName>
</protein>